<accession>A0A8J2TY80</accession>
<comment type="caution">
    <text evidence="2">The sequence shown here is derived from an EMBL/GenBank/DDBJ whole genome shotgun (WGS) entry which is preliminary data.</text>
</comment>
<dbReference type="AlphaFoldDB" id="A0A8J2TY80"/>
<evidence type="ECO:0000313" key="3">
    <source>
        <dbReference type="Proteomes" id="UP000616114"/>
    </source>
</evidence>
<evidence type="ECO:0000313" key="2">
    <source>
        <dbReference type="EMBL" id="GGA15807.1"/>
    </source>
</evidence>
<sequence length="276" mass="29607">MPTFDDPISDASEASAALRGLAHATRSFDDPADTYALIGDLLAGVRSLRQVFDQLAAAHLSHQARAHDDDGVHAAGARDAQMAADDLHQAAALVDGAEERLNRASQASGRVAWHPEPEPDHTIPEPRWVSVVFLQGSEADPVLEMIDRDGTDTAIDHLAGWDDGEETTQAALENGYVYDTPPSGRWDRAVTRGDYTLTYDYLHGHVGLLRAHVPEPEYAEPERSGGAHAGAFGVGQGFSQRRASRPVDQAGAPRPGRSVSPVRHPASRPEVRGLGL</sequence>
<keyword evidence="3" id="KW-1185">Reference proteome</keyword>
<feature type="compositionally biased region" description="Basic and acidic residues" evidence="1">
    <location>
        <begin position="113"/>
        <end position="124"/>
    </location>
</feature>
<dbReference type="EMBL" id="BMFY01000007">
    <property type="protein sequence ID" value="GGA15807.1"/>
    <property type="molecule type" value="Genomic_DNA"/>
</dbReference>
<dbReference type="RefSeq" id="WP_188550632.1">
    <property type="nucleotide sequence ID" value="NZ_BMFY01000007.1"/>
</dbReference>
<evidence type="ECO:0000256" key="1">
    <source>
        <dbReference type="SAM" id="MobiDB-lite"/>
    </source>
</evidence>
<feature type="compositionally biased region" description="Basic and acidic residues" evidence="1">
    <location>
        <begin position="267"/>
        <end position="276"/>
    </location>
</feature>
<reference evidence="2" key="1">
    <citation type="journal article" date="2014" name="Int. J. Syst. Evol. Microbiol.">
        <title>Complete genome sequence of Corynebacterium casei LMG S-19264T (=DSM 44701T), isolated from a smear-ripened cheese.</title>
        <authorList>
            <consortium name="US DOE Joint Genome Institute (JGI-PGF)"/>
            <person name="Walter F."/>
            <person name="Albersmeier A."/>
            <person name="Kalinowski J."/>
            <person name="Ruckert C."/>
        </authorList>
    </citation>
    <scope>NUCLEOTIDE SEQUENCE</scope>
    <source>
        <strain evidence="2">CGMCC 1.12785</strain>
    </source>
</reference>
<gene>
    <name evidence="2" type="ORF">GCM10011333_18510</name>
</gene>
<reference evidence="2" key="2">
    <citation type="submission" date="2020-09" db="EMBL/GenBank/DDBJ databases">
        <authorList>
            <person name="Sun Q."/>
            <person name="Zhou Y."/>
        </authorList>
    </citation>
    <scope>NUCLEOTIDE SEQUENCE</scope>
    <source>
        <strain evidence="2">CGMCC 1.12785</strain>
    </source>
</reference>
<dbReference type="Proteomes" id="UP000616114">
    <property type="component" value="Unassembled WGS sequence"/>
</dbReference>
<feature type="region of interest" description="Disordered" evidence="1">
    <location>
        <begin position="105"/>
        <end position="124"/>
    </location>
</feature>
<name>A0A8J2TY80_9MICO</name>
<protein>
    <submittedName>
        <fullName evidence="2">Uncharacterized protein</fullName>
    </submittedName>
</protein>
<proteinExistence type="predicted"/>
<feature type="region of interest" description="Disordered" evidence="1">
    <location>
        <begin position="217"/>
        <end position="276"/>
    </location>
</feature>
<organism evidence="2 3">
    <name type="scientific">Sediminivirga luteola</name>
    <dbReference type="NCBI Taxonomy" id="1774748"/>
    <lineage>
        <taxon>Bacteria</taxon>
        <taxon>Bacillati</taxon>
        <taxon>Actinomycetota</taxon>
        <taxon>Actinomycetes</taxon>
        <taxon>Micrococcales</taxon>
        <taxon>Brevibacteriaceae</taxon>
        <taxon>Sediminivirga</taxon>
    </lineage>
</organism>